<name>A0A8S5PIJ2_9CAUD</name>
<dbReference type="EMBL" id="BK015423">
    <property type="protein sequence ID" value="DAE06004.1"/>
    <property type="molecule type" value="Genomic_DNA"/>
</dbReference>
<evidence type="ECO:0000313" key="1">
    <source>
        <dbReference type="EMBL" id="DAE06004.1"/>
    </source>
</evidence>
<organism evidence="1">
    <name type="scientific">Podoviridae sp. ctCWF2</name>
    <dbReference type="NCBI Taxonomy" id="2825230"/>
    <lineage>
        <taxon>Viruses</taxon>
        <taxon>Duplodnaviria</taxon>
        <taxon>Heunggongvirae</taxon>
        <taxon>Uroviricota</taxon>
        <taxon>Caudoviricetes</taxon>
    </lineage>
</organism>
<protein>
    <submittedName>
        <fullName evidence="1">Uncharacterized protein</fullName>
    </submittedName>
</protein>
<reference evidence="1" key="1">
    <citation type="journal article" date="2021" name="Proc. Natl. Acad. Sci. U.S.A.">
        <title>A Catalog of Tens of Thousands of Viruses from Human Metagenomes Reveals Hidden Associations with Chronic Diseases.</title>
        <authorList>
            <person name="Tisza M.J."/>
            <person name="Buck C.B."/>
        </authorList>
    </citation>
    <scope>NUCLEOTIDE SEQUENCE</scope>
    <source>
        <strain evidence="1">CtCWF2</strain>
    </source>
</reference>
<accession>A0A8S5PIJ2</accession>
<sequence>MGLRARLCSVRMSIDTPPDATITPACFSGKSKC</sequence>
<proteinExistence type="predicted"/>